<evidence type="ECO:0000259" key="6">
    <source>
        <dbReference type="Pfam" id="PF02465"/>
    </source>
</evidence>
<evidence type="ECO:0000259" key="7">
    <source>
        <dbReference type="Pfam" id="PF07195"/>
    </source>
</evidence>
<dbReference type="Pfam" id="PF02465">
    <property type="entry name" value="FliD_N"/>
    <property type="match status" value="1"/>
</dbReference>
<dbReference type="AlphaFoldDB" id="A0AA42BFI7"/>
<keyword evidence="4 5" id="KW-0975">Bacterial flagellum</keyword>
<comment type="similarity">
    <text evidence="1 5">Belongs to the FliD family.</text>
</comment>
<keyword evidence="8" id="KW-0969">Cilium</keyword>
<dbReference type="InterPro" id="IPR040026">
    <property type="entry name" value="FliD"/>
</dbReference>
<feature type="domain" description="Flagellar hook-associated protein 2 N-terminal" evidence="6">
    <location>
        <begin position="9"/>
        <end position="105"/>
    </location>
</feature>
<dbReference type="GO" id="GO:0007155">
    <property type="term" value="P:cell adhesion"/>
    <property type="evidence" value="ECO:0007669"/>
    <property type="project" value="InterPro"/>
</dbReference>
<dbReference type="GO" id="GO:0071973">
    <property type="term" value="P:bacterial-type flagellum-dependent cell motility"/>
    <property type="evidence" value="ECO:0007669"/>
    <property type="project" value="TreeGrafter"/>
</dbReference>
<dbReference type="EMBL" id="JAMYBS010000041">
    <property type="protein sequence ID" value="MCO7546955.1"/>
    <property type="molecule type" value="Genomic_DNA"/>
</dbReference>
<keyword evidence="5" id="KW-0964">Secreted</keyword>
<evidence type="ECO:0000256" key="2">
    <source>
        <dbReference type="ARBA" id="ARBA00011255"/>
    </source>
</evidence>
<gene>
    <name evidence="8" type="primary">fliD</name>
    <name evidence="8" type="ORF">NJF43_19580</name>
</gene>
<dbReference type="Proteomes" id="UP001165292">
    <property type="component" value="Unassembled WGS sequence"/>
</dbReference>
<comment type="subcellular location">
    <subcellularLocation>
        <location evidence="5">Secreted</location>
    </subcellularLocation>
    <subcellularLocation>
        <location evidence="5">Bacterial flagellum</location>
    </subcellularLocation>
</comment>
<accession>A0AA42BFI7</accession>
<name>A0AA42BFI7_9GAMM</name>
<keyword evidence="3" id="KW-0175">Coiled coil</keyword>
<dbReference type="Pfam" id="PF07195">
    <property type="entry name" value="FliD_C"/>
    <property type="match status" value="1"/>
</dbReference>
<keyword evidence="8" id="KW-0282">Flagellum</keyword>
<evidence type="ECO:0000256" key="3">
    <source>
        <dbReference type="ARBA" id="ARBA00023054"/>
    </source>
</evidence>
<evidence type="ECO:0000313" key="9">
    <source>
        <dbReference type="Proteomes" id="UP001165292"/>
    </source>
</evidence>
<dbReference type="Pfam" id="PF07196">
    <property type="entry name" value="Flagellin_IN"/>
    <property type="match status" value="1"/>
</dbReference>
<dbReference type="PANTHER" id="PTHR30288:SF0">
    <property type="entry name" value="FLAGELLAR HOOK-ASSOCIATED PROTEIN 2"/>
    <property type="match status" value="1"/>
</dbReference>
<comment type="subunit">
    <text evidence="2 5">Homopentamer.</text>
</comment>
<comment type="caution">
    <text evidence="8">The sequence shown here is derived from an EMBL/GenBank/DDBJ whole genome shotgun (WGS) entry which is preliminary data.</text>
</comment>
<evidence type="ECO:0000256" key="5">
    <source>
        <dbReference type="RuleBase" id="RU362066"/>
    </source>
</evidence>
<proteinExistence type="inferred from homology"/>
<dbReference type="PANTHER" id="PTHR30288">
    <property type="entry name" value="FLAGELLAR CAP/ASSEMBLY PROTEIN FLID"/>
    <property type="match status" value="1"/>
</dbReference>
<dbReference type="GO" id="GO:0005576">
    <property type="term" value="C:extracellular region"/>
    <property type="evidence" value="ECO:0007669"/>
    <property type="project" value="UniProtKB-SubCell"/>
</dbReference>
<comment type="function">
    <text evidence="5">Required for morphogenesis and for the elongation of the flagellar filament by facilitating polymerization of the flagellin monomers at the tip of growing filament. Forms a capping structure, which prevents flagellin subunits (transported through the central channel of the flagellum) from leaking out without polymerization at the distal end.</text>
</comment>
<reference evidence="8" key="1">
    <citation type="submission" date="2022-06" db="EMBL/GenBank/DDBJ databases">
        <title>Detection of beta-lactamases in bacteria of animal origin.</title>
        <authorList>
            <person name="Mlynarcik P."/>
            <person name="Zdarska V."/>
            <person name="Chudobova H."/>
            <person name="Prochazkova P."/>
            <person name="Hricova K."/>
            <person name="Mezerova K."/>
            <person name="Bardon J."/>
            <person name="Dolejska M."/>
            <person name="Sukkar I."/>
            <person name="Kolar M."/>
        </authorList>
    </citation>
    <scope>NUCLEOTIDE SEQUENCE</scope>
    <source>
        <strain evidence="8">S 300-3</strain>
    </source>
</reference>
<sequence>MAGITGIGSGMDIDAMVGALVAAEKAPKEAQLNRLETATTTKISALGTLRTALSSFQTALKDLNDIKLFENRSARSSNTDLLTATASKTAQSGTYSVKVEQLATGSKTATKALEGDFTASVAGTLTVKVGSGEGIDVKIEKGASLTQVKEALNAALKDSGVSANLLTDPSTGKTRLVMSSSNTGEGKDVSIRTSTGLEAFEIDTESDATAETGGVLERAQNAKFTIDGLALESATNKVEGAIPDVTLDLVAADKDKSITVTVAQDQEGVTANIKKFVDAYNNLIKTTNSLTKVTKVGEDGTPLTGGLVGDSSVRSILSGIQNELISAGGGDGVRLLSDLGITTQKDGTLGIDDKKLKTALENNFDAVGNFFTGETGLMKRLDSRVDGFNQTGGILAQRVSGLETTTADIKAQREKLALRIESMTARLYSQFNAMDTMVGQLTNTSSWLETTLSSLPGVVKKSAK</sequence>
<keyword evidence="8" id="KW-0966">Cell projection</keyword>
<dbReference type="InterPro" id="IPR010810">
    <property type="entry name" value="Flagellin_hook_IN_motif"/>
</dbReference>
<feature type="domain" description="Flagellar hook-associated protein 2 C-terminal" evidence="7">
    <location>
        <begin position="219"/>
        <end position="442"/>
    </location>
</feature>
<evidence type="ECO:0000256" key="4">
    <source>
        <dbReference type="ARBA" id="ARBA00023143"/>
    </source>
</evidence>
<dbReference type="GO" id="GO:0009424">
    <property type="term" value="C:bacterial-type flagellum hook"/>
    <property type="evidence" value="ECO:0007669"/>
    <property type="project" value="UniProtKB-UniRule"/>
</dbReference>
<evidence type="ECO:0000256" key="1">
    <source>
        <dbReference type="ARBA" id="ARBA00009764"/>
    </source>
</evidence>
<dbReference type="RefSeq" id="WP_253165050.1">
    <property type="nucleotide sequence ID" value="NZ_DAMCBF010000016.1"/>
</dbReference>
<dbReference type="GO" id="GO:0009421">
    <property type="term" value="C:bacterial-type flagellum filament cap"/>
    <property type="evidence" value="ECO:0007669"/>
    <property type="project" value="InterPro"/>
</dbReference>
<evidence type="ECO:0000313" key="8">
    <source>
        <dbReference type="EMBL" id="MCO7546955.1"/>
    </source>
</evidence>
<dbReference type="InterPro" id="IPR003481">
    <property type="entry name" value="FliD_N"/>
</dbReference>
<protein>
    <recommendedName>
        <fullName evidence="5">Flagellar hook-associated protein 2</fullName>
        <shortName evidence="5">HAP2</shortName>
    </recommendedName>
    <alternativeName>
        <fullName evidence="5">Flagellar cap protein</fullName>
    </alternativeName>
</protein>
<dbReference type="InterPro" id="IPR010809">
    <property type="entry name" value="FliD_C"/>
</dbReference>
<organism evidence="8 9">
    <name type="scientific">Stutzerimonas nitrititolerans</name>
    <dbReference type="NCBI Taxonomy" id="2482751"/>
    <lineage>
        <taxon>Bacteria</taxon>
        <taxon>Pseudomonadati</taxon>
        <taxon>Pseudomonadota</taxon>
        <taxon>Gammaproteobacteria</taxon>
        <taxon>Pseudomonadales</taxon>
        <taxon>Pseudomonadaceae</taxon>
        <taxon>Stutzerimonas</taxon>
    </lineage>
</organism>